<dbReference type="CDD" id="cd00517">
    <property type="entry name" value="ATPS"/>
    <property type="match status" value="1"/>
</dbReference>
<comment type="catalytic activity">
    <reaction evidence="7 8">
        <text>sulfate + ATP + H(+) = adenosine 5'-phosphosulfate + diphosphate</text>
        <dbReference type="Rhea" id="RHEA:18133"/>
        <dbReference type="ChEBI" id="CHEBI:15378"/>
        <dbReference type="ChEBI" id="CHEBI:16189"/>
        <dbReference type="ChEBI" id="CHEBI:30616"/>
        <dbReference type="ChEBI" id="CHEBI:33019"/>
        <dbReference type="ChEBI" id="CHEBI:58243"/>
        <dbReference type="EC" id="2.7.7.4"/>
    </reaction>
</comment>
<dbReference type="OrthoDB" id="9804504at2"/>
<dbReference type="GO" id="GO:0005524">
    <property type="term" value="F:ATP binding"/>
    <property type="evidence" value="ECO:0007669"/>
    <property type="project" value="UniProtKB-KW"/>
</dbReference>
<dbReference type="GO" id="GO:0004781">
    <property type="term" value="F:sulfate adenylyltransferase (ATP) activity"/>
    <property type="evidence" value="ECO:0007669"/>
    <property type="project" value="UniProtKB-UniRule"/>
</dbReference>
<dbReference type="EC" id="2.7.7.4" evidence="8"/>
<evidence type="ECO:0000259" key="10">
    <source>
        <dbReference type="Pfam" id="PF14306"/>
    </source>
</evidence>
<evidence type="ECO:0000259" key="9">
    <source>
        <dbReference type="Pfam" id="PF01747"/>
    </source>
</evidence>
<dbReference type="HAMAP" id="MF_00066">
    <property type="entry name" value="Sulf_adenylyltr"/>
    <property type="match status" value="1"/>
</dbReference>
<dbReference type="UniPathway" id="UPA00140">
    <property type="reaction ID" value="UER00204"/>
</dbReference>
<comment type="similarity">
    <text evidence="6 8">Belongs to the sulfate adenylyltransferase family.</text>
</comment>
<reference evidence="12" key="1">
    <citation type="submission" date="2016-10" db="EMBL/GenBank/DDBJ databases">
        <authorList>
            <person name="Varghese N."/>
            <person name="Submissions S."/>
        </authorList>
    </citation>
    <scope>NUCLEOTIDE SEQUENCE [LARGE SCALE GENOMIC DNA]</scope>
    <source>
        <strain evidence="12">CGMCC 1.10784</strain>
    </source>
</reference>
<dbReference type="PANTHER" id="PTHR43509:SF1">
    <property type="entry name" value="SULFATE ADENYLYLTRANSFERASE"/>
    <property type="match status" value="1"/>
</dbReference>
<evidence type="ECO:0000256" key="2">
    <source>
        <dbReference type="ARBA" id="ARBA00022679"/>
    </source>
</evidence>
<dbReference type="RefSeq" id="WP_091190756.1">
    <property type="nucleotide sequence ID" value="NZ_FOMT01000009.1"/>
</dbReference>
<evidence type="ECO:0000256" key="8">
    <source>
        <dbReference type="HAMAP-Rule" id="MF_00066"/>
    </source>
</evidence>
<dbReference type="SUPFAM" id="SSF52374">
    <property type="entry name" value="Nucleotidylyl transferase"/>
    <property type="match status" value="1"/>
</dbReference>
<evidence type="ECO:0000256" key="7">
    <source>
        <dbReference type="ARBA" id="ARBA00049370"/>
    </source>
</evidence>
<dbReference type="Gene3D" id="3.10.400.10">
    <property type="entry name" value="Sulfate adenylyltransferase"/>
    <property type="match status" value="1"/>
</dbReference>
<name>A0A1I2HUE3_9BACL</name>
<organism evidence="11 12">
    <name type="scientific">Paenibacillus catalpae</name>
    <dbReference type="NCBI Taxonomy" id="1045775"/>
    <lineage>
        <taxon>Bacteria</taxon>
        <taxon>Bacillati</taxon>
        <taxon>Bacillota</taxon>
        <taxon>Bacilli</taxon>
        <taxon>Bacillales</taxon>
        <taxon>Paenibacillaceae</taxon>
        <taxon>Paenibacillus</taxon>
    </lineage>
</organism>
<protein>
    <recommendedName>
        <fullName evidence="8">Sulfate adenylyltransferase</fullName>
        <ecNumber evidence="8">2.7.7.4</ecNumber>
    </recommendedName>
    <alternativeName>
        <fullName evidence="8">ATP-sulfurylase</fullName>
    </alternativeName>
    <alternativeName>
        <fullName evidence="8">Sulfate adenylate transferase</fullName>
        <shortName evidence="8">SAT</shortName>
    </alternativeName>
</protein>
<dbReference type="NCBIfam" id="NF003166">
    <property type="entry name" value="PRK04149.1"/>
    <property type="match status" value="1"/>
</dbReference>
<dbReference type="Pfam" id="PF14306">
    <property type="entry name" value="PUA_2"/>
    <property type="match status" value="1"/>
</dbReference>
<dbReference type="Proteomes" id="UP000198855">
    <property type="component" value="Unassembled WGS sequence"/>
</dbReference>
<keyword evidence="2 8" id="KW-0808">Transferase</keyword>
<dbReference type="STRING" id="1045775.SAMN05216378_6037"/>
<feature type="domain" description="Sulphate adenylyltransferase catalytic" evidence="9">
    <location>
        <begin position="171"/>
        <end position="380"/>
    </location>
</feature>
<dbReference type="NCBIfam" id="TIGR00339">
    <property type="entry name" value="sopT"/>
    <property type="match status" value="1"/>
</dbReference>
<dbReference type="Pfam" id="PF01747">
    <property type="entry name" value="ATP-sulfurylase"/>
    <property type="match status" value="1"/>
</dbReference>
<keyword evidence="3 8" id="KW-0548">Nucleotidyltransferase</keyword>
<keyword evidence="12" id="KW-1185">Reference proteome</keyword>
<evidence type="ECO:0000256" key="6">
    <source>
        <dbReference type="ARBA" id="ARBA00037980"/>
    </source>
</evidence>
<dbReference type="InterPro" id="IPR015947">
    <property type="entry name" value="PUA-like_sf"/>
</dbReference>
<dbReference type="InterPro" id="IPR020792">
    <property type="entry name" value="SO4_adenylyltransferase_pro"/>
</dbReference>
<evidence type="ECO:0000313" key="12">
    <source>
        <dbReference type="Proteomes" id="UP000198855"/>
    </source>
</evidence>
<evidence type="ECO:0000256" key="1">
    <source>
        <dbReference type="ARBA" id="ARBA00005048"/>
    </source>
</evidence>
<keyword evidence="5 8" id="KW-0067">ATP-binding</keyword>
<dbReference type="InterPro" id="IPR002650">
    <property type="entry name" value="Sulphate_adenylyltransferase"/>
</dbReference>
<dbReference type="GO" id="GO:0000103">
    <property type="term" value="P:sulfate assimilation"/>
    <property type="evidence" value="ECO:0007669"/>
    <property type="project" value="UniProtKB-UniRule"/>
</dbReference>
<dbReference type="InterPro" id="IPR024951">
    <property type="entry name" value="Sulfurylase_cat_dom"/>
</dbReference>
<proteinExistence type="inferred from homology"/>
<dbReference type="SUPFAM" id="SSF88697">
    <property type="entry name" value="PUA domain-like"/>
    <property type="match status" value="1"/>
</dbReference>
<gene>
    <name evidence="8" type="primary">sat</name>
    <name evidence="11" type="ORF">SAMN05216378_6037</name>
</gene>
<accession>A0A1I2HUE3</accession>
<dbReference type="EMBL" id="FOMT01000009">
    <property type="protein sequence ID" value="SFF33825.1"/>
    <property type="molecule type" value="Genomic_DNA"/>
</dbReference>
<evidence type="ECO:0000256" key="5">
    <source>
        <dbReference type="ARBA" id="ARBA00022840"/>
    </source>
</evidence>
<dbReference type="PANTHER" id="PTHR43509">
    <property type="match status" value="1"/>
</dbReference>
<dbReference type="AlphaFoldDB" id="A0A1I2HUE3"/>
<evidence type="ECO:0000256" key="4">
    <source>
        <dbReference type="ARBA" id="ARBA00022741"/>
    </source>
</evidence>
<feature type="domain" description="ATP-sulfurylase PUA-like" evidence="10">
    <location>
        <begin position="5"/>
        <end position="162"/>
    </location>
</feature>
<evidence type="ECO:0000256" key="3">
    <source>
        <dbReference type="ARBA" id="ARBA00022695"/>
    </source>
</evidence>
<dbReference type="InterPro" id="IPR025980">
    <property type="entry name" value="ATP-Sase_PUA-like_dom"/>
</dbReference>
<keyword evidence="4 8" id="KW-0547">Nucleotide-binding</keyword>
<dbReference type="Gene3D" id="3.40.50.620">
    <property type="entry name" value="HUPs"/>
    <property type="match status" value="1"/>
</dbReference>
<sequence length="389" mass="43078">MSQILPHGGKLVNCLATGEQRVALLNEAKSLNTIVINNWTVSDLDLIAVGAFSPLTGFMNESDYISVVQKMRLADGTVWSIPITLAVDEAKAAELQVGTRAALVGEDGVTYAVIDVESIYNVDQKVEAVNVFKTDDLEHPGVQKLLSRPSTYIGGAIIVLNRPEPEKFGEFYFDPSETRRIFAERGWKTVVGFQTRNPVHRAHEYIQKTAMEIVDALFLNPLVGETKSDDVPANVRMKSYLSLLENYYPSDRVFLGVFPAAMRYAGPREAIFHALVRKNYGCSHFIVGRDHAGVGDYYGTYEAQELLKTIPAEDLGITPLFFEHSFFCKKCGNMATTKTCPHGKEDHLTLSGTKVRSLLRDGVCPPTEFSRPEVAKILIEGMAERPVSN</sequence>
<evidence type="ECO:0000313" key="11">
    <source>
        <dbReference type="EMBL" id="SFF33825.1"/>
    </source>
</evidence>
<dbReference type="GO" id="GO:0070814">
    <property type="term" value="P:hydrogen sulfide biosynthetic process"/>
    <property type="evidence" value="ECO:0007669"/>
    <property type="project" value="UniProtKB-UniRule"/>
</dbReference>
<comment type="pathway">
    <text evidence="1 8">Sulfur metabolism; hydrogen sulfide biosynthesis; sulfite from sulfate: step 1/3.</text>
</comment>
<dbReference type="InterPro" id="IPR014729">
    <property type="entry name" value="Rossmann-like_a/b/a_fold"/>
</dbReference>